<evidence type="ECO:0000313" key="1">
    <source>
        <dbReference type="EMBL" id="CAG5068136.1"/>
    </source>
</evidence>
<sequence length="40" mass="4442">MIKYRIGIILKTEVTNMTSFISRNNNLSSLIGASVRSEIA</sequence>
<name>A0ABM8UKY9_9BACT</name>
<evidence type="ECO:0000313" key="2">
    <source>
        <dbReference type="Proteomes" id="UP000679725"/>
    </source>
</evidence>
<accession>A0ABM8UKY9</accession>
<reference evidence="1 2" key="1">
    <citation type="submission" date="2021-04" db="EMBL/GenBank/DDBJ databases">
        <authorList>
            <person name="Rodrigo-Torres L."/>
            <person name="Arahal R. D."/>
            <person name="Lucena T."/>
        </authorList>
    </citation>
    <scope>NUCLEOTIDE SEQUENCE [LARGE SCALE GENOMIC DNA]</scope>
    <source>
        <strain evidence="1 2">CECT 9623</strain>
    </source>
</reference>
<organism evidence="1 2">
    <name type="scientific">Dyadobacter linearis</name>
    <dbReference type="NCBI Taxonomy" id="2823330"/>
    <lineage>
        <taxon>Bacteria</taxon>
        <taxon>Pseudomonadati</taxon>
        <taxon>Bacteroidota</taxon>
        <taxon>Cytophagia</taxon>
        <taxon>Cytophagales</taxon>
        <taxon>Spirosomataceae</taxon>
        <taxon>Dyadobacter</taxon>
    </lineage>
</organism>
<protein>
    <submittedName>
        <fullName evidence="1">Uncharacterized protein</fullName>
    </submittedName>
</protein>
<proteinExistence type="predicted"/>
<keyword evidence="2" id="KW-1185">Reference proteome</keyword>
<dbReference type="Proteomes" id="UP000679725">
    <property type="component" value="Unassembled WGS sequence"/>
</dbReference>
<dbReference type="EMBL" id="CAJRAU010000001">
    <property type="protein sequence ID" value="CAG5068136.1"/>
    <property type="molecule type" value="Genomic_DNA"/>
</dbReference>
<gene>
    <name evidence="1" type="ORF">DYBT9623_00865</name>
</gene>
<comment type="caution">
    <text evidence="1">The sequence shown here is derived from an EMBL/GenBank/DDBJ whole genome shotgun (WGS) entry which is preliminary data.</text>
</comment>